<dbReference type="Proteomes" id="UP000051888">
    <property type="component" value="Unassembled WGS sequence"/>
</dbReference>
<keyword evidence="19" id="KW-1185">Reference proteome</keyword>
<dbReference type="Pfam" id="PF02518">
    <property type="entry name" value="HATPase_c"/>
    <property type="match status" value="1"/>
</dbReference>
<dbReference type="PATRIC" id="fig|157838.3.peg.1279"/>
<evidence type="ECO:0000259" key="17">
    <source>
        <dbReference type="PROSITE" id="PS50885"/>
    </source>
</evidence>
<keyword evidence="4" id="KW-1003">Cell membrane</keyword>
<evidence type="ECO:0000313" key="19">
    <source>
        <dbReference type="Proteomes" id="UP000051888"/>
    </source>
</evidence>
<dbReference type="Pfam" id="PF00672">
    <property type="entry name" value="HAMP"/>
    <property type="match status" value="1"/>
</dbReference>
<evidence type="ECO:0000256" key="6">
    <source>
        <dbReference type="ARBA" id="ARBA00022679"/>
    </source>
</evidence>
<dbReference type="InterPro" id="IPR003594">
    <property type="entry name" value="HATPase_dom"/>
</dbReference>
<feature type="transmembrane region" description="Helical" evidence="14">
    <location>
        <begin position="167"/>
        <end position="187"/>
    </location>
</feature>
<keyword evidence="13 14" id="KW-0472">Membrane</keyword>
<dbReference type="OrthoDB" id="9813151at2"/>
<dbReference type="PROSITE" id="PS50112">
    <property type="entry name" value="PAS"/>
    <property type="match status" value="1"/>
</dbReference>
<dbReference type="GO" id="GO:0000155">
    <property type="term" value="F:phosphorelay sensor kinase activity"/>
    <property type="evidence" value="ECO:0007669"/>
    <property type="project" value="InterPro"/>
</dbReference>
<evidence type="ECO:0000256" key="5">
    <source>
        <dbReference type="ARBA" id="ARBA00022553"/>
    </source>
</evidence>
<dbReference type="CDD" id="cd06225">
    <property type="entry name" value="HAMP"/>
    <property type="match status" value="1"/>
</dbReference>
<dbReference type="Gene3D" id="3.30.565.10">
    <property type="entry name" value="Histidine kinase-like ATPase, C-terminal domain"/>
    <property type="match status" value="1"/>
</dbReference>
<dbReference type="Gene3D" id="6.10.340.10">
    <property type="match status" value="1"/>
</dbReference>
<dbReference type="Pfam" id="PF08448">
    <property type="entry name" value="PAS_4"/>
    <property type="match status" value="1"/>
</dbReference>
<evidence type="ECO:0000256" key="10">
    <source>
        <dbReference type="ARBA" id="ARBA00022840"/>
    </source>
</evidence>
<dbReference type="InterPro" id="IPR013656">
    <property type="entry name" value="PAS_4"/>
</dbReference>
<feature type="domain" description="HAMP" evidence="17">
    <location>
        <begin position="191"/>
        <end position="243"/>
    </location>
</feature>
<evidence type="ECO:0000256" key="2">
    <source>
        <dbReference type="ARBA" id="ARBA00004651"/>
    </source>
</evidence>
<dbReference type="CDD" id="cd00082">
    <property type="entry name" value="HisKA"/>
    <property type="match status" value="1"/>
</dbReference>
<dbReference type="SUPFAM" id="SSF55874">
    <property type="entry name" value="ATPase domain of HSP90 chaperone/DNA topoisomerase II/histidine kinase"/>
    <property type="match status" value="1"/>
</dbReference>
<comment type="caution">
    <text evidence="18">The sequence shown here is derived from an EMBL/GenBank/DDBJ whole genome shotgun (WGS) entry which is preliminary data.</text>
</comment>
<keyword evidence="5" id="KW-0597">Phosphoprotein</keyword>
<dbReference type="CDD" id="cd00075">
    <property type="entry name" value="HATPase"/>
    <property type="match status" value="1"/>
</dbReference>
<comment type="catalytic activity">
    <reaction evidence="1">
        <text>ATP + protein L-histidine = ADP + protein N-phospho-L-histidine.</text>
        <dbReference type="EC" id="2.7.13.3"/>
    </reaction>
</comment>
<evidence type="ECO:0000256" key="4">
    <source>
        <dbReference type="ARBA" id="ARBA00022475"/>
    </source>
</evidence>
<evidence type="ECO:0000256" key="7">
    <source>
        <dbReference type="ARBA" id="ARBA00022692"/>
    </source>
</evidence>
<keyword evidence="8" id="KW-0547">Nucleotide-binding</keyword>
<protein>
    <recommendedName>
        <fullName evidence="3">histidine kinase</fullName>
        <ecNumber evidence="3">2.7.13.3</ecNumber>
    </recommendedName>
</protein>
<dbReference type="SUPFAM" id="SSF47384">
    <property type="entry name" value="Homodimeric domain of signal transducing histidine kinase"/>
    <property type="match status" value="1"/>
</dbReference>
<reference evidence="18 19" key="1">
    <citation type="submission" date="2015-09" db="EMBL/GenBank/DDBJ databases">
        <title>Genome sequencing project for genomic taxonomy and phylogenomics of Bacillus-like bacteria.</title>
        <authorList>
            <person name="Liu B."/>
            <person name="Wang J."/>
            <person name="Zhu Y."/>
            <person name="Liu G."/>
            <person name="Chen Q."/>
            <person name="Chen Z."/>
            <person name="Lan J."/>
            <person name="Che J."/>
            <person name="Ge C."/>
            <person name="Shi H."/>
            <person name="Pan Z."/>
            <person name="Liu X."/>
        </authorList>
    </citation>
    <scope>NUCLEOTIDE SEQUENCE [LARGE SCALE GENOMIC DNA]</scope>
    <source>
        <strain evidence="18 19">LMG 18435</strain>
    </source>
</reference>
<evidence type="ECO:0000256" key="8">
    <source>
        <dbReference type="ARBA" id="ARBA00022741"/>
    </source>
</evidence>
<dbReference type="Gene3D" id="3.30.450.20">
    <property type="entry name" value="PAS domain"/>
    <property type="match status" value="2"/>
</dbReference>
<name>A0A0Q3TG88_9BACI</name>
<dbReference type="NCBIfam" id="NF046044">
    <property type="entry name" value="PnpS"/>
    <property type="match status" value="1"/>
</dbReference>
<dbReference type="EMBL" id="LJJC01000004">
    <property type="protein sequence ID" value="KQL53064.1"/>
    <property type="molecule type" value="Genomic_DNA"/>
</dbReference>
<evidence type="ECO:0000256" key="13">
    <source>
        <dbReference type="ARBA" id="ARBA00023136"/>
    </source>
</evidence>
<dbReference type="FunFam" id="1.10.287.130:FF:000008">
    <property type="entry name" value="Two-component sensor histidine kinase"/>
    <property type="match status" value="1"/>
</dbReference>
<evidence type="ECO:0000256" key="14">
    <source>
        <dbReference type="SAM" id="Phobius"/>
    </source>
</evidence>
<feature type="transmembrane region" description="Helical" evidence="14">
    <location>
        <begin position="6"/>
        <end position="28"/>
    </location>
</feature>
<dbReference type="SMART" id="SM00388">
    <property type="entry name" value="HisKA"/>
    <property type="match status" value="1"/>
</dbReference>
<dbReference type="SMART" id="SM00387">
    <property type="entry name" value="HATPase_c"/>
    <property type="match status" value="1"/>
</dbReference>
<keyword evidence="11 14" id="KW-1133">Transmembrane helix</keyword>
<keyword evidence="10" id="KW-0067">ATP-binding</keyword>
<dbReference type="PROSITE" id="PS50109">
    <property type="entry name" value="HIS_KIN"/>
    <property type="match status" value="1"/>
</dbReference>
<dbReference type="InterPro" id="IPR003660">
    <property type="entry name" value="HAMP_dom"/>
</dbReference>
<keyword evidence="9 18" id="KW-0418">Kinase</keyword>
<dbReference type="InterPro" id="IPR005467">
    <property type="entry name" value="His_kinase_dom"/>
</dbReference>
<dbReference type="STRING" id="157838.AN964_05750"/>
<dbReference type="InterPro" id="IPR029151">
    <property type="entry name" value="Sensor-like_sf"/>
</dbReference>
<dbReference type="Pfam" id="PF00512">
    <property type="entry name" value="HisKA"/>
    <property type="match status" value="1"/>
</dbReference>
<dbReference type="GO" id="GO:0016036">
    <property type="term" value="P:cellular response to phosphate starvation"/>
    <property type="evidence" value="ECO:0007669"/>
    <property type="project" value="TreeGrafter"/>
</dbReference>
<dbReference type="PANTHER" id="PTHR45453:SF1">
    <property type="entry name" value="PHOSPHATE REGULON SENSOR PROTEIN PHOR"/>
    <property type="match status" value="1"/>
</dbReference>
<gene>
    <name evidence="18" type="ORF">AN964_05750</name>
</gene>
<evidence type="ECO:0000256" key="12">
    <source>
        <dbReference type="ARBA" id="ARBA00023012"/>
    </source>
</evidence>
<evidence type="ECO:0000256" key="9">
    <source>
        <dbReference type="ARBA" id="ARBA00022777"/>
    </source>
</evidence>
<dbReference type="AlphaFoldDB" id="A0A0Q3TG88"/>
<dbReference type="InterPro" id="IPR036097">
    <property type="entry name" value="HisK_dim/P_sf"/>
</dbReference>
<dbReference type="PRINTS" id="PR00344">
    <property type="entry name" value="BCTRLSENSOR"/>
</dbReference>
<proteinExistence type="predicted"/>
<evidence type="ECO:0000256" key="3">
    <source>
        <dbReference type="ARBA" id="ARBA00012438"/>
    </source>
</evidence>
<dbReference type="InterPro" id="IPR050351">
    <property type="entry name" value="BphY/WalK/GraS-like"/>
</dbReference>
<dbReference type="SUPFAM" id="SSF103190">
    <property type="entry name" value="Sensory domain-like"/>
    <property type="match status" value="1"/>
</dbReference>
<comment type="subcellular location">
    <subcellularLocation>
        <location evidence="2">Cell membrane</location>
        <topology evidence="2">Multi-pass membrane protein</topology>
    </subcellularLocation>
</comment>
<dbReference type="InterPro" id="IPR035965">
    <property type="entry name" value="PAS-like_dom_sf"/>
</dbReference>
<keyword evidence="12" id="KW-0902">Two-component regulatory system</keyword>
<dbReference type="SMART" id="SM00091">
    <property type="entry name" value="PAS"/>
    <property type="match status" value="1"/>
</dbReference>
<dbReference type="GO" id="GO:0004721">
    <property type="term" value="F:phosphoprotein phosphatase activity"/>
    <property type="evidence" value="ECO:0007669"/>
    <property type="project" value="TreeGrafter"/>
</dbReference>
<dbReference type="RefSeq" id="WP_055738782.1">
    <property type="nucleotide sequence ID" value="NZ_JAAIWL010000004.1"/>
</dbReference>
<dbReference type="PROSITE" id="PS50885">
    <property type="entry name" value="HAMP"/>
    <property type="match status" value="1"/>
</dbReference>
<keyword evidence="7 14" id="KW-0812">Transmembrane</keyword>
<dbReference type="SUPFAM" id="SSF158472">
    <property type="entry name" value="HAMP domain-like"/>
    <property type="match status" value="1"/>
</dbReference>
<sequence>MKKLWLRISLTFLILLFFVLLAMGFFIADMMKKTYMDMTRQQLLQDANLVSKVIDVSNVTNDNPSLQKSVERFYAKNQPRITIINTSGKVLADSEDDPSKMENHSNRPEFKNVVEQHKKMGESVRYSHTLGFNMMYMAIPIQQNHKIIGVIRAAYTLGKIEQAIVKLWISLGLAMGVTLILSSIIGIKLAKGISRPIEDIIHVARKLSENDYSSRVRLKTSGEIRELSHAINVLAISLQKQMNEIRENQQRLTGVLTNMVSGVMLIHPNGRIALVNPAMEQIIGAKASDLTGKLHIEAGKSFGLSQLIERSLKLGIKIHEEVSIYFPKERILDAHFAPLLGVDGDINGVITVLHDITDIRRLEKMRSEFVANVSHELKTPVTSVKGFAETLLDGAMYDEKLCRSFLQIIYDESDRLHRLIADILHLSKIEQHQLPLHPEIINIVDVINETVETLQEEVSKKDIDIKLPDTKELYMEAEKDRIRQIILNLVANAITYTPEHGMIEINVEEKASDVKLIVKDTGIGIAEKDLPRIFERFYRVDKARSRNSGGTGLGLAIVKHLVESHRGVIEVESQEGKGTQFTITLPKKQS</sequence>
<evidence type="ECO:0000313" key="18">
    <source>
        <dbReference type="EMBL" id="KQL53064.1"/>
    </source>
</evidence>
<evidence type="ECO:0000256" key="11">
    <source>
        <dbReference type="ARBA" id="ARBA00022989"/>
    </source>
</evidence>
<dbReference type="InterPro" id="IPR000014">
    <property type="entry name" value="PAS"/>
</dbReference>
<evidence type="ECO:0000259" key="16">
    <source>
        <dbReference type="PROSITE" id="PS50112"/>
    </source>
</evidence>
<dbReference type="InterPro" id="IPR003661">
    <property type="entry name" value="HisK_dim/P_dom"/>
</dbReference>
<dbReference type="InterPro" id="IPR031967">
    <property type="entry name" value="PhoR_single_Cache-like_dom"/>
</dbReference>
<keyword evidence="6" id="KW-0808">Transferase</keyword>
<dbReference type="FunFam" id="3.30.565.10:FF:000006">
    <property type="entry name" value="Sensor histidine kinase WalK"/>
    <property type="match status" value="1"/>
</dbReference>
<evidence type="ECO:0000259" key="15">
    <source>
        <dbReference type="PROSITE" id="PS50109"/>
    </source>
</evidence>
<dbReference type="Gene3D" id="1.10.287.130">
    <property type="match status" value="1"/>
</dbReference>
<dbReference type="InterPro" id="IPR004358">
    <property type="entry name" value="Sig_transdc_His_kin-like_C"/>
</dbReference>
<dbReference type="Pfam" id="PF16736">
    <property type="entry name" value="sCache_like"/>
    <property type="match status" value="1"/>
</dbReference>
<organism evidence="18 19">
    <name type="scientific">Heyndrickxia shackletonii</name>
    <dbReference type="NCBI Taxonomy" id="157838"/>
    <lineage>
        <taxon>Bacteria</taxon>
        <taxon>Bacillati</taxon>
        <taxon>Bacillota</taxon>
        <taxon>Bacilli</taxon>
        <taxon>Bacillales</taxon>
        <taxon>Bacillaceae</taxon>
        <taxon>Heyndrickxia</taxon>
    </lineage>
</organism>
<accession>A0A0Q3TG88</accession>
<evidence type="ECO:0000256" key="1">
    <source>
        <dbReference type="ARBA" id="ARBA00000085"/>
    </source>
</evidence>
<dbReference type="PANTHER" id="PTHR45453">
    <property type="entry name" value="PHOSPHATE REGULON SENSOR PROTEIN PHOR"/>
    <property type="match status" value="1"/>
</dbReference>
<dbReference type="EC" id="2.7.13.3" evidence="3"/>
<feature type="domain" description="PAS" evidence="16">
    <location>
        <begin position="248"/>
        <end position="293"/>
    </location>
</feature>
<dbReference type="CDD" id="cd00130">
    <property type="entry name" value="PAS"/>
    <property type="match status" value="1"/>
</dbReference>
<dbReference type="GO" id="GO:0005886">
    <property type="term" value="C:plasma membrane"/>
    <property type="evidence" value="ECO:0007669"/>
    <property type="project" value="UniProtKB-SubCell"/>
</dbReference>
<dbReference type="NCBIfam" id="TIGR00229">
    <property type="entry name" value="sensory_box"/>
    <property type="match status" value="1"/>
</dbReference>
<dbReference type="GO" id="GO:0005524">
    <property type="term" value="F:ATP binding"/>
    <property type="evidence" value="ECO:0007669"/>
    <property type="project" value="UniProtKB-KW"/>
</dbReference>
<dbReference type="InterPro" id="IPR036890">
    <property type="entry name" value="HATPase_C_sf"/>
</dbReference>
<dbReference type="SMART" id="SM00304">
    <property type="entry name" value="HAMP"/>
    <property type="match status" value="1"/>
</dbReference>
<dbReference type="SUPFAM" id="SSF55785">
    <property type="entry name" value="PYP-like sensor domain (PAS domain)"/>
    <property type="match status" value="1"/>
</dbReference>
<feature type="domain" description="Histidine kinase" evidence="15">
    <location>
        <begin position="372"/>
        <end position="589"/>
    </location>
</feature>